<gene>
    <name evidence="7" type="ORF">A3C61_01250</name>
</gene>
<dbReference type="EMBL" id="MGJO01000022">
    <property type="protein sequence ID" value="OGN09451.1"/>
    <property type="molecule type" value="Genomic_DNA"/>
</dbReference>
<evidence type="ECO:0000259" key="6">
    <source>
        <dbReference type="PROSITE" id="PS51352"/>
    </source>
</evidence>
<evidence type="ECO:0000256" key="3">
    <source>
        <dbReference type="ARBA" id="ARBA00023002"/>
    </source>
</evidence>
<feature type="domain" description="Thioredoxin" evidence="6">
    <location>
        <begin position="17"/>
        <end position="214"/>
    </location>
</feature>
<keyword evidence="4" id="KW-1015">Disulfide bond</keyword>
<dbReference type="InterPro" id="IPR036249">
    <property type="entry name" value="Thioredoxin-like_sf"/>
</dbReference>
<dbReference type="AlphaFoldDB" id="A0A1F8F8F4"/>
<protein>
    <recommendedName>
        <fullName evidence="6">Thioredoxin domain-containing protein</fullName>
    </recommendedName>
</protein>
<evidence type="ECO:0000313" key="7">
    <source>
        <dbReference type="EMBL" id="OGN09451.1"/>
    </source>
</evidence>
<evidence type="ECO:0000256" key="1">
    <source>
        <dbReference type="ARBA" id="ARBA00005791"/>
    </source>
</evidence>
<comment type="caution">
    <text evidence="7">The sequence shown here is derived from an EMBL/GenBank/DDBJ whole genome shotgun (WGS) entry which is preliminary data.</text>
</comment>
<dbReference type="PANTHER" id="PTHR13887:SF14">
    <property type="entry name" value="DISULFIDE BOND FORMATION PROTEIN D"/>
    <property type="match status" value="1"/>
</dbReference>
<proteinExistence type="inferred from homology"/>
<keyword evidence="5" id="KW-0676">Redox-active center</keyword>
<evidence type="ECO:0000256" key="5">
    <source>
        <dbReference type="ARBA" id="ARBA00023284"/>
    </source>
</evidence>
<dbReference type="Proteomes" id="UP000178908">
    <property type="component" value="Unassembled WGS sequence"/>
</dbReference>
<evidence type="ECO:0000256" key="2">
    <source>
        <dbReference type="ARBA" id="ARBA00022729"/>
    </source>
</evidence>
<keyword evidence="3" id="KW-0560">Oxidoreductase</keyword>
<evidence type="ECO:0000313" key="8">
    <source>
        <dbReference type="Proteomes" id="UP000178908"/>
    </source>
</evidence>
<dbReference type="PANTHER" id="PTHR13887">
    <property type="entry name" value="GLUTATHIONE S-TRANSFERASE KAPPA"/>
    <property type="match status" value="1"/>
</dbReference>
<accession>A0A1F8F8F4</accession>
<name>A0A1F8F8F4_9BACT</name>
<comment type="similarity">
    <text evidence="1">Belongs to the thioredoxin family. DsbA subfamily.</text>
</comment>
<dbReference type="SUPFAM" id="SSF52833">
    <property type="entry name" value="Thioredoxin-like"/>
    <property type="match status" value="1"/>
</dbReference>
<sequence length="214" mass="23683">MASALLISGSLVYTNGGGLNVKGTAQIQQDLQGDIKADVSIDDDPSLGNKNAKVTIIEFSDYQCPFCRTFWKESFGQLKKEYIDTGKVRLIYRDYPLSFHPMAMPTAQATECADEQGKYWEMHDKVFAEQEKLGQGTVQFTVQNLKQWASEIGLNAANFNQCLDSGKYKTEVDKDFNDGSAAGVTGTPSFFINGRLTVGAQPYSVFKSIIEEEL</sequence>
<dbReference type="GO" id="GO:0016491">
    <property type="term" value="F:oxidoreductase activity"/>
    <property type="evidence" value="ECO:0007669"/>
    <property type="project" value="UniProtKB-KW"/>
</dbReference>
<keyword evidence="2" id="KW-0732">Signal</keyword>
<evidence type="ECO:0000256" key="4">
    <source>
        <dbReference type="ARBA" id="ARBA00023157"/>
    </source>
</evidence>
<dbReference type="InterPro" id="IPR013766">
    <property type="entry name" value="Thioredoxin_domain"/>
</dbReference>
<dbReference type="InterPro" id="IPR012336">
    <property type="entry name" value="Thioredoxin-like_fold"/>
</dbReference>
<organism evidence="7 8">
    <name type="scientific">Candidatus Yanofskybacteria bacterium RIFCSPHIGHO2_02_FULL_39_10</name>
    <dbReference type="NCBI Taxonomy" id="1802674"/>
    <lineage>
        <taxon>Bacteria</taxon>
        <taxon>Candidatus Yanofskyibacteriota</taxon>
    </lineage>
</organism>
<dbReference type="Pfam" id="PF13462">
    <property type="entry name" value="Thioredoxin_4"/>
    <property type="match status" value="1"/>
</dbReference>
<dbReference type="Gene3D" id="3.40.30.10">
    <property type="entry name" value="Glutaredoxin"/>
    <property type="match status" value="1"/>
</dbReference>
<reference evidence="7 8" key="1">
    <citation type="journal article" date="2016" name="Nat. Commun.">
        <title>Thousands of microbial genomes shed light on interconnected biogeochemical processes in an aquifer system.</title>
        <authorList>
            <person name="Anantharaman K."/>
            <person name="Brown C.T."/>
            <person name="Hug L.A."/>
            <person name="Sharon I."/>
            <person name="Castelle C.J."/>
            <person name="Probst A.J."/>
            <person name="Thomas B.C."/>
            <person name="Singh A."/>
            <person name="Wilkins M.J."/>
            <person name="Karaoz U."/>
            <person name="Brodie E.L."/>
            <person name="Williams K.H."/>
            <person name="Hubbard S.S."/>
            <person name="Banfield J.F."/>
        </authorList>
    </citation>
    <scope>NUCLEOTIDE SEQUENCE [LARGE SCALE GENOMIC DNA]</scope>
</reference>
<dbReference type="PROSITE" id="PS51352">
    <property type="entry name" value="THIOREDOXIN_2"/>
    <property type="match status" value="1"/>
</dbReference>